<accession>W1PAL1</accession>
<dbReference type="AlphaFoldDB" id="W1PAL1"/>
<dbReference type="Gramene" id="ERN04636">
    <property type="protein sequence ID" value="ERN04636"/>
    <property type="gene ID" value="AMTR_s00076p00015310"/>
</dbReference>
<dbReference type="EMBL" id="KI394182">
    <property type="protein sequence ID" value="ERN04636.1"/>
    <property type="molecule type" value="Genomic_DNA"/>
</dbReference>
<dbReference type="HOGENOM" id="CLU_2597072_0_0_1"/>
<evidence type="ECO:0000313" key="2">
    <source>
        <dbReference type="Proteomes" id="UP000017836"/>
    </source>
</evidence>
<organism evidence="1 2">
    <name type="scientific">Amborella trichopoda</name>
    <dbReference type="NCBI Taxonomy" id="13333"/>
    <lineage>
        <taxon>Eukaryota</taxon>
        <taxon>Viridiplantae</taxon>
        <taxon>Streptophyta</taxon>
        <taxon>Embryophyta</taxon>
        <taxon>Tracheophyta</taxon>
        <taxon>Spermatophyta</taxon>
        <taxon>Magnoliopsida</taxon>
        <taxon>Amborellales</taxon>
        <taxon>Amborellaceae</taxon>
        <taxon>Amborella</taxon>
    </lineage>
</organism>
<protein>
    <submittedName>
        <fullName evidence="1">Uncharacterized protein</fullName>
    </submittedName>
</protein>
<sequence>NRGVDGRCRVGCGGAEAHGNGEECVTAVYGICCARRWGVGCAWRWVAVVHGDGLWLVTRDYAVGVWSGAAVKGRFGRTRQ</sequence>
<evidence type="ECO:0000313" key="1">
    <source>
        <dbReference type="EMBL" id="ERN04636.1"/>
    </source>
</evidence>
<reference evidence="2" key="1">
    <citation type="journal article" date="2013" name="Science">
        <title>The Amborella genome and the evolution of flowering plants.</title>
        <authorList>
            <consortium name="Amborella Genome Project"/>
        </authorList>
    </citation>
    <scope>NUCLEOTIDE SEQUENCE [LARGE SCALE GENOMIC DNA]</scope>
</reference>
<name>W1PAL1_AMBTC</name>
<dbReference type="Proteomes" id="UP000017836">
    <property type="component" value="Unassembled WGS sequence"/>
</dbReference>
<proteinExistence type="predicted"/>
<keyword evidence="2" id="KW-1185">Reference proteome</keyword>
<feature type="non-terminal residue" evidence="1">
    <location>
        <position position="1"/>
    </location>
</feature>
<gene>
    <name evidence="1" type="ORF">AMTR_s00076p00015310</name>
</gene>